<accession>A0AC61QM72</accession>
<evidence type="ECO:0000313" key="1">
    <source>
        <dbReference type="EMBL" id="TGX80192.1"/>
    </source>
</evidence>
<comment type="caution">
    <text evidence="1">The sequence shown here is derived from an EMBL/GenBank/DDBJ whole genome shotgun (WGS) entry which is preliminary data.</text>
</comment>
<name>A0AC61QM72_9BACT</name>
<keyword evidence="2" id="KW-1185">Reference proteome</keyword>
<sequence>MRKVCIIRRGMAKSMISGFSSLGNISGTRVSFHGYMRGNNLNDLRKDWEIVGADMRKSMRNLLIVK</sequence>
<dbReference type="Proteomes" id="UP000308886">
    <property type="component" value="Unassembled WGS sequence"/>
</dbReference>
<dbReference type="EMBL" id="SRZC01000028">
    <property type="protein sequence ID" value="TGX80192.1"/>
    <property type="molecule type" value="Genomic_DNA"/>
</dbReference>
<reference evidence="1" key="1">
    <citation type="submission" date="2019-04" db="EMBL/GenBank/DDBJ databases">
        <title>Microbes associate with the intestines of laboratory mice.</title>
        <authorList>
            <person name="Navarre W."/>
            <person name="Wong E."/>
            <person name="Huang K."/>
            <person name="Tropini C."/>
            <person name="Ng K."/>
            <person name="Yu B."/>
        </authorList>
    </citation>
    <scope>NUCLEOTIDE SEQUENCE</scope>
    <source>
        <strain evidence="1">NM73_A23</strain>
    </source>
</reference>
<evidence type="ECO:0000313" key="2">
    <source>
        <dbReference type="Proteomes" id="UP000308886"/>
    </source>
</evidence>
<gene>
    <name evidence="1" type="ORF">E5358_13385</name>
</gene>
<organism evidence="1 2">
    <name type="scientific">Palleniella muris</name>
    <dbReference type="NCBI Taxonomy" id="3038145"/>
    <lineage>
        <taxon>Bacteria</taxon>
        <taxon>Pseudomonadati</taxon>
        <taxon>Bacteroidota</taxon>
        <taxon>Bacteroidia</taxon>
        <taxon>Bacteroidales</taxon>
        <taxon>Prevotellaceae</taxon>
        <taxon>Palleniella</taxon>
    </lineage>
</organism>
<protein>
    <submittedName>
        <fullName evidence="1">Uncharacterized protein</fullName>
    </submittedName>
</protein>
<proteinExistence type="predicted"/>